<keyword evidence="3" id="KW-0804">Transcription</keyword>
<dbReference type="KEGG" id="dcr:108227415"/>
<dbReference type="Pfam" id="PF08620">
    <property type="entry name" value="RPAP1_C"/>
    <property type="match status" value="1"/>
</dbReference>
<dbReference type="SUPFAM" id="SSF48371">
    <property type="entry name" value="ARM repeat"/>
    <property type="match status" value="1"/>
</dbReference>
<dbReference type="InterPro" id="IPR057989">
    <property type="entry name" value="TPR_RPAP1/MINIYO-like"/>
</dbReference>
<evidence type="ECO:0000256" key="1">
    <source>
        <dbReference type="ARBA" id="ARBA00004123"/>
    </source>
</evidence>
<keyword evidence="4" id="KW-0539">Nucleus</keyword>
<feature type="compositionally biased region" description="Polar residues" evidence="5">
    <location>
        <begin position="340"/>
        <end position="351"/>
    </location>
</feature>
<accession>A0AAF0XC46</accession>
<reference evidence="9" key="1">
    <citation type="journal article" date="2016" name="Nat. Genet.">
        <title>A high-quality carrot genome assembly provides new insights into carotenoid accumulation and asterid genome evolution.</title>
        <authorList>
            <person name="Iorizzo M."/>
            <person name="Ellison S."/>
            <person name="Senalik D."/>
            <person name="Zeng P."/>
            <person name="Satapoomin P."/>
            <person name="Huang J."/>
            <person name="Bowman M."/>
            <person name="Iovene M."/>
            <person name="Sanseverino W."/>
            <person name="Cavagnaro P."/>
            <person name="Yildiz M."/>
            <person name="Macko-Podgorni A."/>
            <person name="Moranska E."/>
            <person name="Grzebelus E."/>
            <person name="Grzebelus D."/>
            <person name="Ashrafi H."/>
            <person name="Zheng Z."/>
            <person name="Cheng S."/>
            <person name="Spooner D."/>
            <person name="Van Deynze A."/>
            <person name="Simon P."/>
        </authorList>
    </citation>
    <scope>NUCLEOTIDE SEQUENCE</scope>
    <source>
        <tissue evidence="9">Leaf</tissue>
    </source>
</reference>
<keyword evidence="10" id="KW-1185">Reference proteome</keyword>
<reference evidence="9" key="2">
    <citation type="submission" date="2022-03" db="EMBL/GenBank/DDBJ databases">
        <title>Draft title - Genomic analysis of global carrot germplasm unveils the trajectory of domestication and the origin of high carotenoid orange carrot.</title>
        <authorList>
            <person name="Iorizzo M."/>
            <person name="Ellison S."/>
            <person name="Senalik D."/>
            <person name="Macko-Podgorni A."/>
            <person name="Grzebelus D."/>
            <person name="Bostan H."/>
            <person name="Rolling W."/>
            <person name="Curaba J."/>
            <person name="Simon P."/>
        </authorList>
    </citation>
    <scope>NUCLEOTIDE SEQUENCE</scope>
    <source>
        <tissue evidence="9">Leaf</tissue>
    </source>
</reference>
<feature type="compositionally biased region" description="Acidic residues" evidence="5">
    <location>
        <begin position="69"/>
        <end position="81"/>
    </location>
</feature>
<evidence type="ECO:0000256" key="2">
    <source>
        <dbReference type="ARBA" id="ARBA00009953"/>
    </source>
</evidence>
<feature type="region of interest" description="Disordered" evidence="5">
    <location>
        <begin position="292"/>
        <end position="351"/>
    </location>
</feature>
<feature type="region of interest" description="Disordered" evidence="5">
    <location>
        <begin position="50"/>
        <end position="81"/>
    </location>
</feature>
<dbReference type="InterPro" id="IPR055326">
    <property type="entry name" value="MINIYO"/>
</dbReference>
<sequence>MNKKDRNGKKTSNAPPMVGGIVEKGFSENTPLSPSSFPRATVLPFPVARHRSHGPHWAPKLSDSIGNLNDEDENEDDDDNGEMMAQFAEPVQRKEKKSVDFSRWRELINDNAGMISKPVQRKEQELMTNAVMSSNKESNKLNAKPKELNGVNEANKIDENVSRHVDFENAVQVEGGVFGNDYKVQDVEMEIADFSKKNVVVEQEEDVSDMNIDDVSTDAHNELFLSEPTNHRNPYKSALDRNDILESVLKPGRVDKYLGFEQEPKTLGSQIDAENRARLQEMSADEIADAQDELKKRLSPSVLENLRRRGQDKSKKQKNSTSGVRIGGQVGNLRGENLNDKSTFPQSETSLNATETDLVMTQADKAMPVNDNSGSPWDAWSKRVESVRELRFSLEGNVIDMSGIKSGYSAGNVSERDLLRTEGDPAAAGYTIKEAIALIRSVVPGQRVLALHLLASVLNRASSCILQNQVGDTWKCSNNRLADWGAIWAFILGPEPELAFSLRMSLDDNHDSVVLAGAKVIQSVLCCDINESFFDISEKTVTYQNGVCTAPVFRSRPRIEDSFLKGGLWKYNTKPSDLLPFDDNTMHHEAEGEKTIQDDIVVAGQDLAAGLVRMGIISRIRYLLETDPSSVLEECVISILIAIARHSPACSDAIINCERLVHTVVKRFTMNDQMEINSFKIKAVKLMKVLAQYEKNCLEFTKNGTFQKMTWHLYRYTSSIDHWVKSGRENCKKSSDLMVEQLRFWKVCIQYGYCVSYLTDLLPSLCIWLDVSTLEKMIASNILDEFTSIANEAYLVLEVLTRRLPNFYSQVESEEIDTDDKETWCWSHVGPIVDLALKWIAFKSDSNLSKCFEWKNASRSDSVVKSQTVKSLLWVISSVMHMLSSLLLRVIPEDTSRLQGGQLPWLPEFVPKIGLHVIKHEFLSFTGMTNKDYGKYSSRCGSFLEYLCYLRHESEPEMLFASVVCLRGSVQVVHSIDKLIRLANMHTTSSQGFTFSSEDKILAAGILNSSSAELEMMMITFMDLIASEWQFMQSIEMFGRGGPAPGVGIGWGASGGGFWSKTVLLAQMDANVVIHLLELLPVVHAKDPPNSEEMRFIMQKINCALNICLIAGPNDRFLLDKLLGYLFQIPVLKCLDLCVREFKEIRWQYEEQDYQLFSDCLTSHFKNRWLSLKKKSGAESKKSRLGHESPKNKKFNLDTIHEDCHTSNINGHGHNSNFLVVEWAHQRLPLPSHWFLSSLSNIIDRSAKLSSVPDSLDCKNNAALLEVAKGGLFFLLGIESVSNFLSSNYHTSVQHVPLSWKLHSLSACLYDGMGVLEDNSRDLFEILQELYGQHLDKSRLLHKGGMDNNLELLRFHSDVHESYSTFIETLTEQFAAVSYGDMIYGRQVTMYLHRSVESPVRLAAWNSLSNARVLELLPPIEKCIAEAEGYLEPAEDNDKILEAYVKSWTSGALDRAVGRGSVAFTLVLHHLASFIFVNPIGDRVTVRNKLVKSLLRDYSGKKQHQSMMMDLIRYSKPSTDQQLGKELPVPQMYEFDKRFDLLKQACEGSISLLSEVDKLRSSFGK</sequence>
<feature type="region of interest" description="Disordered" evidence="5">
    <location>
        <begin position="1"/>
        <end position="37"/>
    </location>
</feature>
<dbReference type="InterPro" id="IPR013929">
    <property type="entry name" value="RPAP1_C"/>
</dbReference>
<dbReference type="PANTHER" id="PTHR47605">
    <property type="entry name" value="TRANSCRIPTIONAL ELONGATION REGULATOR MINIYO"/>
    <property type="match status" value="1"/>
</dbReference>
<dbReference type="InterPro" id="IPR016024">
    <property type="entry name" value="ARM-type_fold"/>
</dbReference>
<evidence type="ECO:0000256" key="5">
    <source>
        <dbReference type="SAM" id="MobiDB-lite"/>
    </source>
</evidence>
<protein>
    <recommendedName>
        <fullName evidence="11">RNA polymerase II-associated protein 1 C-terminal domain-containing protein</fullName>
    </recommendedName>
</protein>
<gene>
    <name evidence="9" type="ORF">DCAR_0623746</name>
</gene>
<feature type="compositionally biased region" description="Basic and acidic residues" evidence="5">
    <location>
        <begin position="305"/>
        <end position="314"/>
    </location>
</feature>
<comment type="similarity">
    <text evidence="2">Belongs to the RPAP1 family.</text>
</comment>
<dbReference type="Pfam" id="PF08621">
    <property type="entry name" value="RPAP1_N"/>
    <property type="match status" value="1"/>
</dbReference>
<feature type="compositionally biased region" description="Polar residues" evidence="5">
    <location>
        <begin position="27"/>
        <end position="37"/>
    </location>
</feature>
<dbReference type="PANTHER" id="PTHR47605:SF2">
    <property type="entry name" value="TRANSCRIPTIONAL ELONGATION REGULATOR MINIYO"/>
    <property type="match status" value="1"/>
</dbReference>
<dbReference type="EMBL" id="CP093348">
    <property type="protein sequence ID" value="WOH04337.1"/>
    <property type="molecule type" value="Genomic_DNA"/>
</dbReference>
<proteinExistence type="inferred from homology"/>
<feature type="domain" description="RPAP1 C-terminal" evidence="6">
    <location>
        <begin position="389"/>
        <end position="461"/>
    </location>
</feature>
<comment type="subcellular location">
    <subcellularLocation>
        <location evidence="1">Nucleus</location>
    </subcellularLocation>
</comment>
<evidence type="ECO:0000313" key="10">
    <source>
        <dbReference type="Proteomes" id="UP000077755"/>
    </source>
</evidence>
<dbReference type="Pfam" id="PF25766">
    <property type="entry name" value="TPR_RPAP1"/>
    <property type="match status" value="1"/>
</dbReference>
<evidence type="ECO:0000256" key="3">
    <source>
        <dbReference type="ARBA" id="ARBA00023163"/>
    </source>
</evidence>
<evidence type="ECO:0000259" key="8">
    <source>
        <dbReference type="Pfam" id="PF25766"/>
    </source>
</evidence>
<organism evidence="9 10">
    <name type="scientific">Daucus carota subsp. sativus</name>
    <name type="common">Carrot</name>
    <dbReference type="NCBI Taxonomy" id="79200"/>
    <lineage>
        <taxon>Eukaryota</taxon>
        <taxon>Viridiplantae</taxon>
        <taxon>Streptophyta</taxon>
        <taxon>Embryophyta</taxon>
        <taxon>Tracheophyta</taxon>
        <taxon>Spermatophyta</taxon>
        <taxon>Magnoliopsida</taxon>
        <taxon>eudicotyledons</taxon>
        <taxon>Gunneridae</taxon>
        <taxon>Pentapetalae</taxon>
        <taxon>asterids</taxon>
        <taxon>campanulids</taxon>
        <taxon>Apiales</taxon>
        <taxon>Apiaceae</taxon>
        <taxon>Apioideae</taxon>
        <taxon>Scandiceae</taxon>
        <taxon>Daucinae</taxon>
        <taxon>Daucus</taxon>
        <taxon>Daucus sect. Daucus</taxon>
    </lineage>
</organism>
<dbReference type="Proteomes" id="UP000077755">
    <property type="component" value="Chromosome 6"/>
</dbReference>
<evidence type="ECO:0000256" key="4">
    <source>
        <dbReference type="ARBA" id="ARBA00023242"/>
    </source>
</evidence>
<evidence type="ECO:0008006" key="11">
    <source>
        <dbReference type="Google" id="ProtNLM"/>
    </source>
</evidence>
<feature type="domain" description="RPAP1/MINIYO-like TPR repeats" evidence="8">
    <location>
        <begin position="1358"/>
        <end position="1477"/>
    </location>
</feature>
<name>A0AAF0XC46_DAUCS</name>
<evidence type="ECO:0000259" key="6">
    <source>
        <dbReference type="Pfam" id="PF08620"/>
    </source>
</evidence>
<dbReference type="InterPro" id="IPR013930">
    <property type="entry name" value="RPAP1_N"/>
</dbReference>
<evidence type="ECO:0000259" key="7">
    <source>
        <dbReference type="Pfam" id="PF08621"/>
    </source>
</evidence>
<feature type="domain" description="RPAP1 N-terminal" evidence="7">
    <location>
        <begin position="270"/>
        <end position="313"/>
    </location>
</feature>
<evidence type="ECO:0000313" key="9">
    <source>
        <dbReference type="EMBL" id="WOH04337.1"/>
    </source>
</evidence>